<dbReference type="AlphaFoldDB" id="A0A918QNV7"/>
<organism evidence="6 7">
    <name type="scientific">Streptomyces inusitatus</name>
    <dbReference type="NCBI Taxonomy" id="68221"/>
    <lineage>
        <taxon>Bacteria</taxon>
        <taxon>Bacillati</taxon>
        <taxon>Actinomycetota</taxon>
        <taxon>Actinomycetes</taxon>
        <taxon>Kitasatosporales</taxon>
        <taxon>Streptomycetaceae</taxon>
        <taxon>Streptomyces</taxon>
    </lineage>
</organism>
<dbReference type="Proteomes" id="UP000630936">
    <property type="component" value="Unassembled WGS sequence"/>
</dbReference>
<gene>
    <name evidence="6" type="ORF">GCM10010387_66660</name>
</gene>
<keyword evidence="7" id="KW-1185">Reference proteome</keyword>
<sequence>MSTAYRLRAAGTVLSAVMLATLSVPAGAAHASAPGTAPITVPVPKSVEGRWKFTGPGGTPATTPDDSARGRHMSLHNGVVVDPPAGWVDGAVVLDGVDDYGTTPLPVDTSSSFTFAVWAKAPSTPSGPVTLLSLPGAHGEALSLRYEPGADPATDPGRWRASVADRDDSAASPVTVTHGGFYSVTEWTHLAVVHDSATRQLFLYVNGGLEDRSHGGEPDRSWTGNAGVFPATQPLQLGRGRTAPQGWGAHWSGVVSDLWAFQGALSDAQVSMLAVGQPGLPTTMP</sequence>
<dbReference type="SMART" id="SM00560">
    <property type="entry name" value="LamGL"/>
    <property type="match status" value="1"/>
</dbReference>
<accession>A0A918QNV7</accession>
<evidence type="ECO:0000313" key="6">
    <source>
        <dbReference type="EMBL" id="GGZ64052.1"/>
    </source>
</evidence>
<keyword evidence="1 4" id="KW-0732">Signal</keyword>
<protein>
    <recommendedName>
        <fullName evidence="5">LamG-like jellyroll fold domain-containing protein</fullName>
    </recommendedName>
</protein>
<dbReference type="InterPro" id="IPR013320">
    <property type="entry name" value="ConA-like_dom_sf"/>
</dbReference>
<dbReference type="RefSeq" id="WP_190127053.1">
    <property type="nucleotide sequence ID" value="NZ_BMWG01000041.1"/>
</dbReference>
<evidence type="ECO:0000259" key="5">
    <source>
        <dbReference type="SMART" id="SM00560"/>
    </source>
</evidence>
<name>A0A918QNV7_9ACTN</name>
<comment type="caution">
    <text evidence="6">The sequence shown here is derived from an EMBL/GenBank/DDBJ whole genome shotgun (WGS) entry which is preliminary data.</text>
</comment>
<dbReference type="InterPro" id="IPR006558">
    <property type="entry name" value="LamG-like"/>
</dbReference>
<proteinExistence type="predicted"/>
<feature type="chain" id="PRO_5038780515" description="LamG-like jellyroll fold domain-containing protein" evidence="4">
    <location>
        <begin position="29"/>
        <end position="285"/>
    </location>
</feature>
<dbReference type="Gene3D" id="2.60.120.200">
    <property type="match status" value="1"/>
</dbReference>
<keyword evidence="2" id="KW-1015">Disulfide bond</keyword>
<evidence type="ECO:0000256" key="1">
    <source>
        <dbReference type="ARBA" id="ARBA00022729"/>
    </source>
</evidence>
<dbReference type="Pfam" id="PF13385">
    <property type="entry name" value="Laminin_G_3"/>
    <property type="match status" value="1"/>
</dbReference>
<evidence type="ECO:0000256" key="3">
    <source>
        <dbReference type="SAM" id="MobiDB-lite"/>
    </source>
</evidence>
<feature type="domain" description="LamG-like jellyroll fold" evidence="5">
    <location>
        <begin position="111"/>
        <end position="268"/>
    </location>
</feature>
<feature type="region of interest" description="Disordered" evidence="3">
    <location>
        <begin position="49"/>
        <end position="71"/>
    </location>
</feature>
<dbReference type="EMBL" id="BMWG01000041">
    <property type="protein sequence ID" value="GGZ64052.1"/>
    <property type="molecule type" value="Genomic_DNA"/>
</dbReference>
<feature type="signal peptide" evidence="4">
    <location>
        <begin position="1"/>
        <end position="28"/>
    </location>
</feature>
<reference evidence="6" key="1">
    <citation type="journal article" date="2014" name="Int. J. Syst. Evol. Microbiol.">
        <title>Complete genome sequence of Corynebacterium casei LMG S-19264T (=DSM 44701T), isolated from a smear-ripened cheese.</title>
        <authorList>
            <consortium name="US DOE Joint Genome Institute (JGI-PGF)"/>
            <person name="Walter F."/>
            <person name="Albersmeier A."/>
            <person name="Kalinowski J."/>
            <person name="Ruckert C."/>
        </authorList>
    </citation>
    <scope>NUCLEOTIDE SEQUENCE</scope>
    <source>
        <strain evidence="6">JCM 4988</strain>
    </source>
</reference>
<reference evidence="6" key="2">
    <citation type="submission" date="2020-09" db="EMBL/GenBank/DDBJ databases">
        <authorList>
            <person name="Sun Q."/>
            <person name="Ohkuma M."/>
        </authorList>
    </citation>
    <scope>NUCLEOTIDE SEQUENCE</scope>
    <source>
        <strain evidence="6">JCM 4988</strain>
    </source>
</reference>
<evidence type="ECO:0000313" key="7">
    <source>
        <dbReference type="Proteomes" id="UP000630936"/>
    </source>
</evidence>
<evidence type="ECO:0000256" key="4">
    <source>
        <dbReference type="SAM" id="SignalP"/>
    </source>
</evidence>
<evidence type="ECO:0000256" key="2">
    <source>
        <dbReference type="ARBA" id="ARBA00023157"/>
    </source>
</evidence>
<dbReference type="SUPFAM" id="SSF49899">
    <property type="entry name" value="Concanavalin A-like lectins/glucanases"/>
    <property type="match status" value="1"/>
</dbReference>